<comment type="similarity">
    <text evidence="1">Belongs to the HEATR5 family.</text>
</comment>
<dbReference type="InterPro" id="IPR057981">
    <property type="entry name" value="TPR_LAA1-like_C"/>
</dbReference>
<keyword evidence="2" id="KW-0812">Transmembrane</keyword>
<dbReference type="OrthoDB" id="192608at2759"/>
<dbReference type="PANTHER" id="PTHR21663">
    <property type="entry name" value="HYPOTHETICAL HEAT DOMAIN-CONTAINING"/>
    <property type="match status" value="1"/>
</dbReference>
<dbReference type="GO" id="GO:0006897">
    <property type="term" value="P:endocytosis"/>
    <property type="evidence" value="ECO:0007669"/>
    <property type="project" value="TreeGrafter"/>
</dbReference>
<sequence>MTSEVVIEPIDETQLPGDNGQIYLFQWLTSLEKSLKEAAVDQLKAMQPSVEETLLKVICGSDSYSLPGRGLRTLAGRCFVLQYTRGDSRTLFDTLRTLLKTAGDMKMDKHSLRIAAFWVVGELMAAFGSQFMSFLAEITTISLKTFRSSNSPQMRYHALTTLRKALNSAKKTLTDSLAKDVLKNMKNGLLDKALPVQRAATGVKYCIPFGPIPLLYFHQVLIAMFFPEESVTLADVESVVGVCVKTLESSDRLTRQSISQLVGHVLAATQVPRVVPSAEFPPKGKKEQEDNDATNPAYVVSENMKPLLTPGEMLSQLSAHFNRPQLSRKVRAGIFDFYVALLTKLGVVFAETNYALIVNHLMSELVSNPKNSATRYDKLFIQKLVGALLRDLIATRMLSEQGQITAIQELSSSYVKRWPALMPGQVAPNSTVLTIVLKEIAELLHQLGNAPPPVQVTMILCVSNFLLSNSFFSTLLQDAVSEPLLNLLTHPSHAVRVNASWTLRCFCFSTPLRLAKTILAISETLHRDIESLQSPAAPSDIDRRALGHAYGLAALVAIIPDRPLYVSFDVATNVLDTATCLLKRASEHDVRVAGIEVEVAWMLIASLMVLGPNFVRSHLPQLLVLWRNALPKPTSKDSMLGRSAAEWEFLLHVRESALGAIAYFLLHNAPLVTLDVARRISSMLNNALAFSTSFISHPPEEFGVLPSESRGPSLRMRESSLRRRVYQCFTALGTSSLTDSTQASLLQSTMLVFAGSEGDGASAVQTAIASSSGTFTTVWQAADGFGYGVTTVDIVDDEVEALSEGVGTGKSMHEQIENLTNLLLRKPVLGSCEHDTLSLCSTTHTGDAHASLNCPPSTSAVVDASIELFSRLLPVQDLILVTRTITQLVELVKSPKLDKNAGRKAAVLVNSVVAIARALQCAMASHYRQAKDTLGHSQVTTPLALLLKDALVDGDPLLRRASSEAIGRLANVSGTSFLTSQAKVLVDHIVNNRDPQGRAGCALAFGALYSHVGGLAAAPILKTTVNILMSLSNDPHPLVHFWSMTALARVINAANLAFSPFVPSTLGMLVKINMSDAHEIEGGTLSNANISGDLQAFPVVCHIIDAIITVLGPDIQESLRTRTLILDLVQEFSMEEDETILIEAIKCTQHLLMFAPEHVDIPDTVGRFRTHLGSSCRQLKLAAIDALYQLVQKDALVVSRIGGDRLVEDLFAMLDGDPGVEGVRNVITSWLSQTAIHNPSAWIDLCQRIMLRTNATQKVVDTARNLDDEGQSLNATMATDNANQDRLFSVTMSRWRTQLFALHCLHEICTIVAQSGRREHLDIFLARNRGLPVQGLFVTRIPDLIKMAFTASAAYVTEIRLEGLVVLRDIIQIFSKAPDPDYPEALLLEQHQAPITAALTPAFSSDSTPEILSSAIDACAVFVGCGVVKDVSRMGRILKQLTGALKEVDESNNLEMGTLGALSPNASSMLRVSILAAWARLEIASAEQTYLLDVVKPYREILASQWIACLRDYATIRADSEFVHDSSMVSVDPSYASLGKRQYYSDSWATVLQAIANAMEHSGQHISTAILRETSTEAPASNGLGLPRTEPAPLFFVIFGLIYEALAVPSPQPSVTPNLRDATVAASLRALKCLVDPRYSGKALLEPTVFKEFISLCYRMTMVENAAALVHLLEVITVFAKHFGHLGIDGVVAPNEALSPNSVRTHCLKICAYILRYARQTQGAPVISGTTQELARMVSGALTAFQLVASTTEGNIREDVRGVGCMLYAELLKDETLDIDLITPTLPAFKSLLAVEAHPKVCDRYDSLIHGMLSSCLLNVDEMRQVFHSSSDTLVHAEEFSSGREGLISSKKIKTNLLAAVLVLTSLTPRAKVARGVVEHLFSVISQKLEENDDMAAVAVHCAKTVTVAAFGNDLLRSCVRLLLPAMVQFVARMSPRLDDGSLSEQHSASIDELWKMFSALLALVTEEQRTRVLSIILPTVALLLRPSQAVPLSTHSNAVAQLLAFAALSPVSFKEATAQLDPGVRDVLELSIRRAVEGTSTVGQAAARPQISLRSF</sequence>
<dbReference type="EMBL" id="KN825549">
    <property type="protein sequence ID" value="KIK87029.1"/>
    <property type="molecule type" value="Genomic_DNA"/>
</dbReference>
<reference evidence="5" key="2">
    <citation type="submission" date="2015-01" db="EMBL/GenBank/DDBJ databases">
        <title>Evolutionary Origins and Diversification of the Mycorrhizal Mutualists.</title>
        <authorList>
            <consortium name="DOE Joint Genome Institute"/>
            <consortium name="Mycorrhizal Genomics Consortium"/>
            <person name="Kohler A."/>
            <person name="Kuo A."/>
            <person name="Nagy L.G."/>
            <person name="Floudas D."/>
            <person name="Copeland A."/>
            <person name="Barry K.W."/>
            <person name="Cichocki N."/>
            <person name="Veneault-Fourrey C."/>
            <person name="LaButti K."/>
            <person name="Lindquist E.A."/>
            <person name="Lipzen A."/>
            <person name="Lundell T."/>
            <person name="Morin E."/>
            <person name="Murat C."/>
            <person name="Riley R."/>
            <person name="Ohm R."/>
            <person name="Sun H."/>
            <person name="Tunlid A."/>
            <person name="Henrissat B."/>
            <person name="Grigoriev I.V."/>
            <person name="Hibbett D.S."/>
            <person name="Martin F."/>
        </authorList>
    </citation>
    <scope>NUCLEOTIDE SEQUENCE [LARGE SCALE GENOMIC DNA]</scope>
    <source>
        <strain evidence="5">Ve08.2h10</strain>
    </source>
</reference>
<dbReference type="Pfam" id="PF25808">
    <property type="entry name" value="TPR_LAA1_C"/>
    <property type="match status" value="1"/>
</dbReference>
<dbReference type="InterPro" id="IPR040108">
    <property type="entry name" value="Laa1/Sip1/HEATR5"/>
</dbReference>
<dbReference type="GO" id="GO:0016020">
    <property type="term" value="C:membrane"/>
    <property type="evidence" value="ECO:0007669"/>
    <property type="project" value="TreeGrafter"/>
</dbReference>
<dbReference type="HOGENOM" id="CLU_000503_0_0_1"/>
<dbReference type="FunCoup" id="A0A0D0DSN9">
    <property type="interactions" value="231"/>
</dbReference>
<reference evidence="4 5" key="1">
    <citation type="submission" date="2014-04" db="EMBL/GenBank/DDBJ databases">
        <authorList>
            <consortium name="DOE Joint Genome Institute"/>
            <person name="Kuo A."/>
            <person name="Kohler A."/>
            <person name="Jargeat P."/>
            <person name="Nagy L.G."/>
            <person name="Floudas D."/>
            <person name="Copeland A."/>
            <person name="Barry K.W."/>
            <person name="Cichocki N."/>
            <person name="Veneault-Fourrey C."/>
            <person name="LaButti K."/>
            <person name="Lindquist E.A."/>
            <person name="Lipzen A."/>
            <person name="Lundell T."/>
            <person name="Morin E."/>
            <person name="Murat C."/>
            <person name="Sun H."/>
            <person name="Tunlid A."/>
            <person name="Henrissat B."/>
            <person name="Grigoriev I.V."/>
            <person name="Hibbett D.S."/>
            <person name="Martin F."/>
            <person name="Nordberg H.P."/>
            <person name="Cantor M.N."/>
            <person name="Hua S.X."/>
        </authorList>
    </citation>
    <scope>NUCLEOTIDE SEQUENCE [LARGE SCALE GENOMIC DNA]</scope>
    <source>
        <strain evidence="4 5">Ve08.2h10</strain>
    </source>
</reference>
<accession>A0A0D0DSN9</accession>
<feature type="transmembrane region" description="Helical" evidence="2">
    <location>
        <begin position="115"/>
        <end position="136"/>
    </location>
</feature>
<keyword evidence="2" id="KW-0472">Membrane</keyword>
<dbReference type="PANTHER" id="PTHR21663:SF0">
    <property type="entry name" value="HEAT REPEAT-CONTAINING PROTEIN 5B"/>
    <property type="match status" value="1"/>
</dbReference>
<dbReference type="InParanoid" id="A0A0D0DSN9"/>
<dbReference type="GO" id="GO:0005794">
    <property type="term" value="C:Golgi apparatus"/>
    <property type="evidence" value="ECO:0007669"/>
    <property type="project" value="TreeGrafter"/>
</dbReference>
<evidence type="ECO:0000313" key="5">
    <source>
        <dbReference type="Proteomes" id="UP000054538"/>
    </source>
</evidence>
<evidence type="ECO:0000259" key="3">
    <source>
        <dbReference type="Pfam" id="PF25808"/>
    </source>
</evidence>
<gene>
    <name evidence="4" type="ORF">PAXRUDRAFT_14458</name>
</gene>
<dbReference type="InterPro" id="IPR011989">
    <property type="entry name" value="ARM-like"/>
</dbReference>
<evidence type="ECO:0000313" key="4">
    <source>
        <dbReference type="EMBL" id="KIK87029.1"/>
    </source>
</evidence>
<dbReference type="GO" id="GO:0008104">
    <property type="term" value="P:intracellular protein localization"/>
    <property type="evidence" value="ECO:0007669"/>
    <property type="project" value="TreeGrafter"/>
</dbReference>
<evidence type="ECO:0000256" key="1">
    <source>
        <dbReference type="ARBA" id="ARBA00008304"/>
    </source>
</evidence>
<dbReference type="InterPro" id="IPR016024">
    <property type="entry name" value="ARM-type_fold"/>
</dbReference>
<dbReference type="GO" id="GO:0042147">
    <property type="term" value="P:retrograde transport, endosome to Golgi"/>
    <property type="evidence" value="ECO:0007669"/>
    <property type="project" value="TreeGrafter"/>
</dbReference>
<proteinExistence type="inferred from homology"/>
<organism evidence="4 5">
    <name type="scientific">Paxillus rubicundulus Ve08.2h10</name>
    <dbReference type="NCBI Taxonomy" id="930991"/>
    <lineage>
        <taxon>Eukaryota</taxon>
        <taxon>Fungi</taxon>
        <taxon>Dikarya</taxon>
        <taxon>Basidiomycota</taxon>
        <taxon>Agaricomycotina</taxon>
        <taxon>Agaricomycetes</taxon>
        <taxon>Agaricomycetidae</taxon>
        <taxon>Boletales</taxon>
        <taxon>Paxilineae</taxon>
        <taxon>Paxillaceae</taxon>
        <taxon>Paxillus</taxon>
    </lineage>
</organism>
<dbReference type="GO" id="GO:0030139">
    <property type="term" value="C:endocytic vesicle"/>
    <property type="evidence" value="ECO:0007669"/>
    <property type="project" value="TreeGrafter"/>
</dbReference>
<evidence type="ECO:0000256" key="2">
    <source>
        <dbReference type="SAM" id="Phobius"/>
    </source>
</evidence>
<keyword evidence="2" id="KW-1133">Transmembrane helix</keyword>
<keyword evidence="5" id="KW-1185">Reference proteome</keyword>
<feature type="domain" description="LAA1-like C-terminal TPR repeats" evidence="3">
    <location>
        <begin position="1877"/>
        <end position="2043"/>
    </location>
</feature>
<dbReference type="InterPro" id="IPR046837">
    <property type="entry name" value="Laa1/Sip1/HEATR5-like_HEAT"/>
</dbReference>
<dbReference type="Proteomes" id="UP000054538">
    <property type="component" value="Unassembled WGS sequence"/>
</dbReference>
<dbReference type="SUPFAM" id="SSF48371">
    <property type="entry name" value="ARM repeat"/>
    <property type="match status" value="2"/>
</dbReference>
<dbReference type="Gene3D" id="1.25.10.10">
    <property type="entry name" value="Leucine-rich Repeat Variant"/>
    <property type="match status" value="3"/>
</dbReference>
<dbReference type="GO" id="GO:0005829">
    <property type="term" value="C:cytosol"/>
    <property type="evidence" value="ECO:0007669"/>
    <property type="project" value="GOC"/>
</dbReference>
<dbReference type="Pfam" id="PF20210">
    <property type="entry name" value="Laa1_Sip1_HTR5"/>
    <property type="match status" value="1"/>
</dbReference>
<protein>
    <recommendedName>
        <fullName evidence="3">LAA1-like C-terminal TPR repeats domain-containing protein</fullName>
    </recommendedName>
</protein>
<dbReference type="STRING" id="930991.A0A0D0DSN9"/>
<name>A0A0D0DSN9_9AGAM</name>